<evidence type="ECO:0000259" key="5">
    <source>
        <dbReference type="Pfam" id="PF01261"/>
    </source>
</evidence>
<dbReference type="SUPFAM" id="SSF51658">
    <property type="entry name" value="Xylose isomerase-like"/>
    <property type="match status" value="1"/>
</dbReference>
<comment type="caution">
    <text evidence="7">The sequence shown here is derived from an EMBL/GenBank/DDBJ whole genome shotgun (WGS) entry which is preliminary data.</text>
</comment>
<keyword evidence="8" id="KW-1185">Reference proteome</keyword>
<feature type="domain" description="C-glycoside deglycosidase beta subunit" evidence="6">
    <location>
        <begin position="20"/>
        <end position="112"/>
    </location>
</feature>
<gene>
    <name evidence="7" type="ORF">GCM10017566_04330</name>
</gene>
<accession>A0A8H9IN65</accession>
<evidence type="ECO:0000313" key="8">
    <source>
        <dbReference type="Proteomes" id="UP000658656"/>
    </source>
</evidence>
<evidence type="ECO:0000256" key="3">
    <source>
        <dbReference type="ARBA" id="ARBA00046336"/>
    </source>
</evidence>
<dbReference type="PANTHER" id="PTHR12110:SF41">
    <property type="entry name" value="INOSOSE DEHYDRATASE"/>
    <property type="match status" value="1"/>
</dbReference>
<proteinExistence type="inferred from homology"/>
<dbReference type="RefSeq" id="WP_183176855.1">
    <property type="nucleotide sequence ID" value="NZ_BNAV01000001.1"/>
</dbReference>
<reference evidence="7" key="2">
    <citation type="submission" date="2020-09" db="EMBL/GenBank/DDBJ databases">
        <authorList>
            <person name="Sun Q."/>
            <person name="Zhou Y."/>
        </authorList>
    </citation>
    <scope>NUCLEOTIDE SEQUENCE</scope>
    <source>
        <strain evidence="7">CGMCC 4.7679</strain>
    </source>
</reference>
<dbReference type="PANTHER" id="PTHR12110">
    <property type="entry name" value="HYDROXYPYRUVATE ISOMERASE"/>
    <property type="match status" value="1"/>
</dbReference>
<dbReference type="Pfam" id="PF01261">
    <property type="entry name" value="AP_endonuc_2"/>
    <property type="match status" value="1"/>
</dbReference>
<dbReference type="Gene3D" id="3.20.20.150">
    <property type="entry name" value="Divalent-metal-dependent TIM barrel enzymes"/>
    <property type="match status" value="1"/>
</dbReference>
<protein>
    <recommendedName>
        <fullName evidence="4">C-deglycosylation enzyme beta subunit</fullName>
    </recommendedName>
</protein>
<name>A0A8H9IN65_9PSEU</name>
<dbReference type="AlphaFoldDB" id="A0A8H9IN65"/>
<dbReference type="EMBL" id="BNAV01000001">
    <property type="protein sequence ID" value="GHF34758.1"/>
    <property type="molecule type" value="Genomic_DNA"/>
</dbReference>
<dbReference type="InterPro" id="IPR013022">
    <property type="entry name" value="Xyl_isomerase-like_TIM-brl"/>
</dbReference>
<reference evidence="7" key="1">
    <citation type="journal article" date="2014" name="Int. J. Syst. Evol. Microbiol.">
        <title>Complete genome sequence of Corynebacterium casei LMG S-19264T (=DSM 44701T), isolated from a smear-ripened cheese.</title>
        <authorList>
            <consortium name="US DOE Joint Genome Institute (JGI-PGF)"/>
            <person name="Walter F."/>
            <person name="Albersmeier A."/>
            <person name="Kalinowski J."/>
            <person name="Ruckert C."/>
        </authorList>
    </citation>
    <scope>NUCLEOTIDE SEQUENCE</scope>
    <source>
        <strain evidence="7">CGMCC 4.7679</strain>
    </source>
</reference>
<dbReference type="Pfam" id="PF19906">
    <property type="entry name" value="CGDB"/>
    <property type="match status" value="1"/>
</dbReference>
<evidence type="ECO:0000256" key="4">
    <source>
        <dbReference type="ARBA" id="ARBA00047208"/>
    </source>
</evidence>
<dbReference type="Proteomes" id="UP000658656">
    <property type="component" value="Unassembled WGS sequence"/>
</dbReference>
<dbReference type="InterPro" id="IPR050312">
    <property type="entry name" value="IolE/XylAMocC-like"/>
</dbReference>
<feature type="domain" description="Xylose isomerase-like TIM barrel" evidence="5">
    <location>
        <begin position="161"/>
        <end position="304"/>
    </location>
</feature>
<dbReference type="InterPro" id="IPR036237">
    <property type="entry name" value="Xyl_isomerase-like_sf"/>
</dbReference>
<organism evidence="7 8">
    <name type="scientific">Amycolatopsis bartoniae</name>
    <dbReference type="NCBI Taxonomy" id="941986"/>
    <lineage>
        <taxon>Bacteria</taxon>
        <taxon>Bacillati</taxon>
        <taxon>Actinomycetota</taxon>
        <taxon>Actinomycetes</taxon>
        <taxon>Pseudonocardiales</taxon>
        <taxon>Pseudonocardiaceae</taxon>
        <taxon>Amycolatopsis</taxon>
    </lineage>
</organism>
<keyword evidence="1" id="KW-0456">Lyase</keyword>
<evidence type="ECO:0000256" key="2">
    <source>
        <dbReference type="ARBA" id="ARBA00023277"/>
    </source>
</evidence>
<evidence type="ECO:0000313" key="7">
    <source>
        <dbReference type="EMBL" id="GHF34758.1"/>
    </source>
</evidence>
<dbReference type="GO" id="GO:0016829">
    <property type="term" value="F:lyase activity"/>
    <property type="evidence" value="ECO:0007669"/>
    <property type="project" value="UniProtKB-KW"/>
</dbReference>
<evidence type="ECO:0000259" key="6">
    <source>
        <dbReference type="Pfam" id="PF19906"/>
    </source>
</evidence>
<comment type="similarity">
    <text evidence="3">Belongs to the C-glycoside deglycosidase beta subunit family.</text>
</comment>
<sequence>MGDPYTLGLSAKRHFPGDHSVFAWSVCVRLPWFRALPVSCVEQVLLTLDGEVIPETDLLAQFGGRLVPLSALRTMPDRYWAVEETLSVGVPAGGPVPPAGTVVSVELTLRMPDGGGPDWVRRTSRASVRLPEPREARWPLGVCTFSFGGELRRGRSLRSCLQEVARAGYAAVELLGAQVVEGYPAPEPRWLDRFSGMVRETGLVPLCYDAFLDPGRSTDGTVDDTDLLRWADNELTIAEALGCRYVRLNAPPRLLERLAGSADRRDLVVLTELHAQTAHDTDVQTLLELLHGLHSSRLGLILDLSCVMRSLPAGFTARLPGDIARTIENGWHAGTPLPVLQAELAGTGAGDEAARVAQRAYRLFRRSGTGWLPDVLPFTRIVHGKFYEMHGGQEPAISYRDVLAELSKAQFDGYLMSEFEGHLWQEAPDTFGQLAEHRRMISELSDA</sequence>
<keyword evidence="2" id="KW-0119">Carbohydrate metabolism</keyword>
<dbReference type="InterPro" id="IPR045959">
    <property type="entry name" value="CGDB"/>
</dbReference>
<evidence type="ECO:0000256" key="1">
    <source>
        <dbReference type="ARBA" id="ARBA00023239"/>
    </source>
</evidence>